<evidence type="ECO:0000256" key="6">
    <source>
        <dbReference type="ARBA" id="ARBA00022695"/>
    </source>
</evidence>
<dbReference type="Gene3D" id="3.40.50.620">
    <property type="entry name" value="HUPs"/>
    <property type="match status" value="1"/>
</dbReference>
<dbReference type="HAMAP" id="MF_00244">
    <property type="entry name" value="NaMN_adenylyltr"/>
    <property type="match status" value="1"/>
</dbReference>
<accession>A0A6H1WSI1</accession>
<keyword evidence="8 11" id="KW-0067">ATP-binding</keyword>
<dbReference type="GO" id="GO:0004515">
    <property type="term" value="F:nicotinate-nucleotide adenylyltransferase activity"/>
    <property type="evidence" value="ECO:0007669"/>
    <property type="project" value="UniProtKB-UniRule"/>
</dbReference>
<keyword evidence="9 11" id="KW-0520">NAD</keyword>
<evidence type="ECO:0000256" key="8">
    <source>
        <dbReference type="ARBA" id="ARBA00022840"/>
    </source>
</evidence>
<evidence type="ECO:0000256" key="5">
    <source>
        <dbReference type="ARBA" id="ARBA00022679"/>
    </source>
</evidence>
<evidence type="ECO:0000256" key="10">
    <source>
        <dbReference type="ARBA" id="ARBA00048721"/>
    </source>
</evidence>
<dbReference type="NCBIfam" id="TIGR00482">
    <property type="entry name" value="nicotinate (nicotinamide) nucleotide adenylyltransferase"/>
    <property type="match status" value="1"/>
</dbReference>
<evidence type="ECO:0000313" key="14">
    <source>
        <dbReference type="Proteomes" id="UP000501253"/>
    </source>
</evidence>
<keyword evidence="6 11" id="KW-0548">Nucleotidyltransferase</keyword>
<evidence type="ECO:0000259" key="12">
    <source>
        <dbReference type="Pfam" id="PF01467"/>
    </source>
</evidence>
<evidence type="ECO:0000256" key="1">
    <source>
        <dbReference type="ARBA" id="ARBA00002324"/>
    </source>
</evidence>
<comment type="pathway">
    <text evidence="2 11">Cofactor biosynthesis; NAD(+) biosynthesis; deamido-NAD(+) from nicotinate D-ribonucleotide: step 1/1.</text>
</comment>
<dbReference type="AlphaFoldDB" id="A0A6H1WSI1"/>
<evidence type="ECO:0000313" key="13">
    <source>
        <dbReference type="EMBL" id="QJA06130.1"/>
    </source>
</evidence>
<gene>
    <name evidence="11" type="primary">nadD</name>
    <name evidence="13" type="ORF">FVE67_04655</name>
</gene>
<dbReference type="CDD" id="cd02165">
    <property type="entry name" value="NMNAT"/>
    <property type="match status" value="1"/>
</dbReference>
<evidence type="ECO:0000256" key="4">
    <source>
        <dbReference type="ARBA" id="ARBA00022642"/>
    </source>
</evidence>
<keyword evidence="4 11" id="KW-0662">Pyridine nucleotide biosynthesis</keyword>
<proteinExistence type="inferred from homology"/>
<dbReference type="GO" id="GO:0005524">
    <property type="term" value="F:ATP binding"/>
    <property type="evidence" value="ECO:0007669"/>
    <property type="project" value="UniProtKB-KW"/>
</dbReference>
<dbReference type="Proteomes" id="UP000501253">
    <property type="component" value="Chromosome"/>
</dbReference>
<dbReference type="PANTHER" id="PTHR39321">
    <property type="entry name" value="NICOTINATE-NUCLEOTIDE ADENYLYLTRANSFERASE-RELATED"/>
    <property type="match status" value="1"/>
</dbReference>
<reference evidence="13 14" key="1">
    <citation type="submission" date="2019-08" db="EMBL/GenBank/DDBJ databases">
        <title>Complete genome sequence of Thermosulfurimonas marina SU872T, an anaerobic thermophilic chemolithoautotrophic bacterium isolated from a shallow marine hydrothermal vent.</title>
        <authorList>
            <person name="Allioux M."/>
            <person name="Jebbar M."/>
            <person name="Slobodkina G."/>
            <person name="Slobodkin A."/>
            <person name="Moalic Y."/>
            <person name="Frolova A."/>
            <person name="Shao Z."/>
            <person name="Alain K."/>
        </authorList>
    </citation>
    <scope>NUCLEOTIDE SEQUENCE [LARGE SCALE GENOMIC DNA]</scope>
    <source>
        <strain evidence="13 14">SU872</strain>
    </source>
</reference>
<dbReference type="PANTHER" id="PTHR39321:SF3">
    <property type="entry name" value="PHOSPHOPANTETHEINE ADENYLYLTRANSFERASE"/>
    <property type="match status" value="1"/>
</dbReference>
<evidence type="ECO:0000256" key="11">
    <source>
        <dbReference type="HAMAP-Rule" id="MF_00244"/>
    </source>
</evidence>
<keyword evidence="14" id="KW-1185">Reference proteome</keyword>
<protein>
    <recommendedName>
        <fullName evidence="11">Probable nicotinate-nucleotide adenylyltransferase</fullName>
        <ecNumber evidence="11">2.7.7.18</ecNumber>
    </recommendedName>
    <alternativeName>
        <fullName evidence="11">Deamido-NAD(+) diphosphorylase</fullName>
    </alternativeName>
    <alternativeName>
        <fullName evidence="11">Deamido-NAD(+) pyrophosphorylase</fullName>
    </alternativeName>
    <alternativeName>
        <fullName evidence="11">Nicotinate mononucleotide adenylyltransferase</fullName>
        <shortName evidence="11">NaMN adenylyltransferase</shortName>
    </alternativeName>
</protein>
<keyword evidence="7 11" id="KW-0547">Nucleotide-binding</keyword>
<sequence>MPGNSPASSKIGLLGGTFDPIHLAHLRLAEEVREALGLAEVWFIPAGVPPHKRAEPHLPFEERLRLVELALQDHPAFRALDIEGRRPGPSYTVDTLLELRSRYPERRFYFILGWDAFLEIESWHEYRRLPELAHLVVVSRGDFSSAEARKQAQRLFPNHRVHFLRVTRLDISSTEIRRRRRAGLSIRYLVPEAVFRRIEEAGLYL</sequence>
<dbReference type="RefSeq" id="WP_168720335.1">
    <property type="nucleotide sequence ID" value="NZ_CP042909.1"/>
</dbReference>
<feature type="domain" description="Cytidyltransferase-like" evidence="12">
    <location>
        <begin position="13"/>
        <end position="179"/>
    </location>
</feature>
<dbReference type="UniPathway" id="UPA00253">
    <property type="reaction ID" value="UER00332"/>
</dbReference>
<dbReference type="InterPro" id="IPR004821">
    <property type="entry name" value="Cyt_trans-like"/>
</dbReference>
<dbReference type="NCBIfam" id="NF000840">
    <property type="entry name" value="PRK00071.1-3"/>
    <property type="match status" value="1"/>
</dbReference>
<dbReference type="Pfam" id="PF01467">
    <property type="entry name" value="CTP_transf_like"/>
    <property type="match status" value="1"/>
</dbReference>
<organism evidence="13 14">
    <name type="scientific">Thermosulfurimonas marina</name>
    <dbReference type="NCBI Taxonomy" id="2047767"/>
    <lineage>
        <taxon>Bacteria</taxon>
        <taxon>Pseudomonadati</taxon>
        <taxon>Thermodesulfobacteriota</taxon>
        <taxon>Thermodesulfobacteria</taxon>
        <taxon>Thermodesulfobacteriales</taxon>
        <taxon>Thermodesulfobacteriaceae</taxon>
        <taxon>Thermosulfurimonas</taxon>
    </lineage>
</organism>
<dbReference type="KEGG" id="tmai:FVE67_04655"/>
<dbReference type="EMBL" id="CP042909">
    <property type="protein sequence ID" value="QJA06130.1"/>
    <property type="molecule type" value="Genomic_DNA"/>
</dbReference>
<dbReference type="GO" id="GO:0009435">
    <property type="term" value="P:NAD+ biosynthetic process"/>
    <property type="evidence" value="ECO:0007669"/>
    <property type="project" value="UniProtKB-UniRule"/>
</dbReference>
<dbReference type="NCBIfam" id="TIGR00125">
    <property type="entry name" value="cyt_tran_rel"/>
    <property type="match status" value="1"/>
</dbReference>
<comment type="similarity">
    <text evidence="3 11">Belongs to the NadD family.</text>
</comment>
<comment type="function">
    <text evidence="1 11">Catalyzes the reversible adenylation of nicotinate mononucleotide (NaMN) to nicotinic acid adenine dinucleotide (NaAD).</text>
</comment>
<name>A0A6H1WSI1_9BACT</name>
<dbReference type="SUPFAM" id="SSF52374">
    <property type="entry name" value="Nucleotidylyl transferase"/>
    <property type="match status" value="1"/>
</dbReference>
<evidence type="ECO:0000256" key="7">
    <source>
        <dbReference type="ARBA" id="ARBA00022741"/>
    </source>
</evidence>
<dbReference type="InterPro" id="IPR005248">
    <property type="entry name" value="NadD/NMNAT"/>
</dbReference>
<dbReference type="InterPro" id="IPR014729">
    <property type="entry name" value="Rossmann-like_a/b/a_fold"/>
</dbReference>
<comment type="catalytic activity">
    <reaction evidence="10 11">
        <text>nicotinate beta-D-ribonucleotide + ATP + H(+) = deamido-NAD(+) + diphosphate</text>
        <dbReference type="Rhea" id="RHEA:22860"/>
        <dbReference type="ChEBI" id="CHEBI:15378"/>
        <dbReference type="ChEBI" id="CHEBI:30616"/>
        <dbReference type="ChEBI" id="CHEBI:33019"/>
        <dbReference type="ChEBI" id="CHEBI:57502"/>
        <dbReference type="ChEBI" id="CHEBI:58437"/>
        <dbReference type="EC" id="2.7.7.18"/>
    </reaction>
</comment>
<evidence type="ECO:0000256" key="2">
    <source>
        <dbReference type="ARBA" id="ARBA00005019"/>
    </source>
</evidence>
<evidence type="ECO:0000256" key="9">
    <source>
        <dbReference type="ARBA" id="ARBA00023027"/>
    </source>
</evidence>
<keyword evidence="5 11" id="KW-0808">Transferase</keyword>
<evidence type="ECO:0000256" key="3">
    <source>
        <dbReference type="ARBA" id="ARBA00009014"/>
    </source>
</evidence>
<dbReference type="EC" id="2.7.7.18" evidence="11"/>